<dbReference type="Gene3D" id="3.30.750.24">
    <property type="entry name" value="STAS domain"/>
    <property type="match status" value="1"/>
</dbReference>
<accession>A0A1M7NA31</accession>
<evidence type="ECO:0000313" key="5">
    <source>
        <dbReference type="Proteomes" id="UP000464644"/>
    </source>
</evidence>
<feature type="domain" description="STAS" evidence="1">
    <location>
        <begin position="14"/>
        <end position="100"/>
    </location>
</feature>
<dbReference type="InterPro" id="IPR036513">
    <property type="entry name" value="STAS_dom_sf"/>
</dbReference>
<gene>
    <name evidence="2" type="ORF">N015_18045</name>
    <name evidence="3" type="ORF">SAMN05216593_105335</name>
</gene>
<reference evidence="3 4" key="2">
    <citation type="submission" date="2016-11" db="EMBL/GenBank/DDBJ databases">
        <authorList>
            <person name="Jaros S."/>
            <person name="Januszkiewicz K."/>
            <person name="Wedrychowicz H."/>
        </authorList>
    </citation>
    <scope>NUCLEOTIDE SEQUENCE [LARGE SCALE GENOMIC DNA]</scope>
    <source>
        <strain evidence="3 4">LMG 26898</strain>
    </source>
</reference>
<sequence length="100" mass="11246">MTVTSELSPDRRQLTLYIAGRFDFATHQAFRSAYEGQSADLSYVVDLRDTHYLDSSALGMLLLLRDHAGGDRAKVRLINCTADVFKILTISNFSKLFQLS</sequence>
<dbReference type="SUPFAM" id="SSF52091">
    <property type="entry name" value="SpoIIaa-like"/>
    <property type="match status" value="1"/>
</dbReference>
<dbReference type="OrthoDB" id="278639at2"/>
<keyword evidence="5" id="KW-1185">Reference proteome</keyword>
<dbReference type="CDD" id="cd07043">
    <property type="entry name" value="STAS_anti-anti-sigma_factors"/>
    <property type="match status" value="1"/>
</dbReference>
<dbReference type="Proteomes" id="UP000183983">
    <property type="component" value="Unassembled WGS sequence"/>
</dbReference>
<dbReference type="Proteomes" id="UP000464644">
    <property type="component" value="Chromosome"/>
</dbReference>
<dbReference type="RefSeq" id="WP_024689512.1">
    <property type="nucleotide sequence ID" value="NZ_CP047265.1"/>
</dbReference>
<reference evidence="2 5" key="1">
    <citation type="journal article" date="2014" name="Genome Announc.">
        <title>Draft Genome Sequences of a Phylogenetically Diverse Suite of Pseudomonas syringae Strains from Multiple Source Populations.</title>
        <authorList>
            <person name="Baltrus D.A."/>
            <person name="Yourstone S."/>
            <person name="Lind A."/>
            <person name="Guilbaud C."/>
            <person name="Sands D.C."/>
            <person name="Jones C.D."/>
            <person name="Morris C.E."/>
            <person name="Dangl J.L."/>
        </authorList>
    </citation>
    <scope>NUCLEOTIDE SEQUENCE [LARGE SCALE GENOMIC DNA]</scope>
    <source>
        <strain evidence="2 5">CC1524</strain>
    </source>
</reference>
<dbReference type="EMBL" id="CP047265">
    <property type="protein sequence ID" value="QHF04206.1"/>
    <property type="molecule type" value="Genomic_DNA"/>
</dbReference>
<dbReference type="InterPro" id="IPR002645">
    <property type="entry name" value="STAS_dom"/>
</dbReference>
<proteinExistence type="predicted"/>
<evidence type="ECO:0000313" key="4">
    <source>
        <dbReference type="Proteomes" id="UP000183983"/>
    </source>
</evidence>
<protein>
    <submittedName>
        <fullName evidence="3">Anti-anti-sigma factor</fullName>
    </submittedName>
    <submittedName>
        <fullName evidence="2">STAS domain-containing protein</fullName>
    </submittedName>
</protein>
<organism evidence="3 4">
    <name type="scientific">Pseudomonas asturiensis</name>
    <dbReference type="NCBI Taxonomy" id="1190415"/>
    <lineage>
        <taxon>Bacteria</taxon>
        <taxon>Pseudomonadati</taxon>
        <taxon>Pseudomonadota</taxon>
        <taxon>Gammaproteobacteria</taxon>
        <taxon>Pseudomonadales</taxon>
        <taxon>Pseudomonadaceae</taxon>
        <taxon>Pseudomonas</taxon>
    </lineage>
</organism>
<dbReference type="PROSITE" id="PS50801">
    <property type="entry name" value="STAS"/>
    <property type="match status" value="1"/>
</dbReference>
<dbReference type="STRING" id="1190415.SAMN05216593_105335"/>
<evidence type="ECO:0000313" key="2">
    <source>
        <dbReference type="EMBL" id="QHF04206.1"/>
    </source>
</evidence>
<dbReference type="GO" id="GO:0043856">
    <property type="term" value="F:anti-sigma factor antagonist activity"/>
    <property type="evidence" value="ECO:0007669"/>
    <property type="project" value="TreeGrafter"/>
</dbReference>
<evidence type="ECO:0000259" key="1">
    <source>
        <dbReference type="PROSITE" id="PS50801"/>
    </source>
</evidence>
<dbReference type="AlphaFoldDB" id="A0A1M7NA31"/>
<evidence type="ECO:0000313" key="3">
    <source>
        <dbReference type="EMBL" id="SHN00493.1"/>
    </source>
</evidence>
<dbReference type="PANTHER" id="PTHR33495">
    <property type="entry name" value="ANTI-SIGMA FACTOR ANTAGONIST TM_1081-RELATED-RELATED"/>
    <property type="match status" value="1"/>
</dbReference>
<dbReference type="Pfam" id="PF01740">
    <property type="entry name" value="STAS"/>
    <property type="match status" value="1"/>
</dbReference>
<reference evidence="2" key="3">
    <citation type="submission" date="2019-12" db="EMBL/GenBank/DDBJ databases">
        <title>A complete genome sequence for Pseudomonas syringae CC1524.</title>
        <authorList>
            <person name="Baltrus D.A."/>
            <person name="Clark M."/>
        </authorList>
    </citation>
    <scope>NUCLEOTIDE SEQUENCE</scope>
    <source>
        <strain evidence="2">CC1524</strain>
    </source>
</reference>
<name>A0A1M7NA31_9PSED</name>
<dbReference type="EMBL" id="FRDA01000005">
    <property type="protein sequence ID" value="SHN00493.1"/>
    <property type="molecule type" value="Genomic_DNA"/>
</dbReference>
<dbReference type="PANTHER" id="PTHR33495:SF15">
    <property type="entry name" value="STAS DOMAIN-CONTAINING PROTEIN"/>
    <property type="match status" value="1"/>
</dbReference>